<sequence>MTEIISKNNETDDFIGIFPATVEFMVWMLHPYDKNGKEIPFQGVRYCKDDDTCQCKRCKKNRLNEWPYERSLSANLLYLTGLHINDINYTEVIKFEETLVSDYLRHIGEFWKYLTGLCLLAGEHGIEILSQFNNGLFDKPFIYDRQLHIPRPNIPHPKRNKKIIKYYSMNTNNIDYQPQWDELLSQTQLRRIREQNKWNHIQQQPKKKRRCFGNRKLQRFRKSCRAKGLTEQRIKMLIEMQQPLDRNIGNKNRQDDASTWNSSHTINISIDKNQNQPNKCQINRTIPSSTSIQPMKVHRLSKEDWRQSSKLIPNYNRLSPNTFKQLILKNISTTYHDQIQQCLAPIKLLKCVRQLANLWCHFFQLKIEEDYWNYVGNLNTSIMDWLSEDVSKEIIQQHSIDWDRRKTKWNIQYQTTLVKKKLQRTEYNMLKHLCQLSSKFDLKSNIHVKHSIDIVFQAFAIIQRNDLNPFHIHFEQKKLLLHFNFHDAYLVKSFYDLNPTEKQIHLVQQIWRTKLNSCERLLREKTKRIFPEYNPIVNMNLLFVDDFVPVMLAIIEARLVTIEQRTQVIMEFINTSSQ</sequence>
<proteinExistence type="predicted"/>
<comment type="caution">
    <text evidence="1">The sequence shown here is derived from an EMBL/GenBank/DDBJ whole genome shotgun (WGS) entry which is preliminary data.</text>
</comment>
<gene>
    <name evidence="1" type="ORF">BYL167_LOCUS21428</name>
</gene>
<evidence type="ECO:0000313" key="1">
    <source>
        <dbReference type="EMBL" id="CAF4148911.1"/>
    </source>
</evidence>
<dbReference type="EMBL" id="CAJOBH010009779">
    <property type="protein sequence ID" value="CAF4148911.1"/>
    <property type="molecule type" value="Genomic_DNA"/>
</dbReference>
<name>A0A8S2R799_9BILA</name>
<reference evidence="1" key="1">
    <citation type="submission" date="2021-02" db="EMBL/GenBank/DDBJ databases">
        <authorList>
            <person name="Nowell W R."/>
        </authorList>
    </citation>
    <scope>NUCLEOTIDE SEQUENCE</scope>
</reference>
<accession>A0A8S2R799</accession>
<dbReference type="AlphaFoldDB" id="A0A8S2R799"/>
<dbReference type="Proteomes" id="UP000681967">
    <property type="component" value="Unassembled WGS sequence"/>
</dbReference>
<organism evidence="1 2">
    <name type="scientific">Rotaria magnacalcarata</name>
    <dbReference type="NCBI Taxonomy" id="392030"/>
    <lineage>
        <taxon>Eukaryota</taxon>
        <taxon>Metazoa</taxon>
        <taxon>Spiralia</taxon>
        <taxon>Gnathifera</taxon>
        <taxon>Rotifera</taxon>
        <taxon>Eurotatoria</taxon>
        <taxon>Bdelloidea</taxon>
        <taxon>Philodinida</taxon>
        <taxon>Philodinidae</taxon>
        <taxon>Rotaria</taxon>
    </lineage>
</organism>
<protein>
    <submittedName>
        <fullName evidence="1">Uncharacterized protein</fullName>
    </submittedName>
</protein>
<evidence type="ECO:0000313" key="2">
    <source>
        <dbReference type="Proteomes" id="UP000681967"/>
    </source>
</evidence>